<evidence type="ECO:0000313" key="2">
    <source>
        <dbReference type="EMBL" id="KAK7310168.1"/>
    </source>
</evidence>
<sequence>MMVETKVGLARFEAARSSRPFLRTITASKCHEQAPVKLGRILQGPDFEALVTVAWNEVYSIDVVECNGEMLVVLLSEFLESASLRVWKYDEAKRAEEAKLGGPVHYRWMYPIEREFREVLRRQLRRRVRNATDVDKKVHKEFVSWFTRRIFQDVNNISESDKNVLLCLAQVPPTPVVPPIPVVPPTSLVPSTPIVPPTSLVPPIPIVPPTPLVPPIPVVPPTSLVPPIPIATIRLSAAVKQEEFFSVFSKIVFGLDEKDRQLRYPLDQRLKNQGNHANSYDVMFSFHDQR</sequence>
<comment type="caution">
    <text evidence="2">The sequence shown here is derived from an EMBL/GenBank/DDBJ whole genome shotgun (WGS) entry which is preliminary data.</text>
</comment>
<dbReference type="EMBL" id="JAYKXN010000002">
    <property type="protein sequence ID" value="KAK7310168.1"/>
    <property type="molecule type" value="Genomic_DNA"/>
</dbReference>
<feature type="domain" description="DUF4218" evidence="1">
    <location>
        <begin position="95"/>
        <end position="131"/>
    </location>
</feature>
<evidence type="ECO:0000313" key="3">
    <source>
        <dbReference type="Proteomes" id="UP001359559"/>
    </source>
</evidence>
<name>A0AAN9K5D5_CLITE</name>
<dbReference type="Pfam" id="PF13960">
    <property type="entry name" value="DUF4218"/>
    <property type="match status" value="1"/>
</dbReference>
<keyword evidence="3" id="KW-1185">Reference proteome</keyword>
<evidence type="ECO:0000259" key="1">
    <source>
        <dbReference type="Pfam" id="PF13960"/>
    </source>
</evidence>
<reference evidence="2 3" key="1">
    <citation type="submission" date="2024-01" db="EMBL/GenBank/DDBJ databases">
        <title>The genomes of 5 underutilized Papilionoideae crops provide insights into root nodulation and disease resistance.</title>
        <authorList>
            <person name="Yuan L."/>
        </authorList>
    </citation>
    <scope>NUCLEOTIDE SEQUENCE [LARGE SCALE GENOMIC DNA]</scope>
    <source>
        <strain evidence="2">LY-2023</strain>
        <tissue evidence="2">Leaf</tissue>
    </source>
</reference>
<proteinExistence type="predicted"/>
<organism evidence="2 3">
    <name type="scientific">Clitoria ternatea</name>
    <name type="common">Butterfly pea</name>
    <dbReference type="NCBI Taxonomy" id="43366"/>
    <lineage>
        <taxon>Eukaryota</taxon>
        <taxon>Viridiplantae</taxon>
        <taxon>Streptophyta</taxon>
        <taxon>Embryophyta</taxon>
        <taxon>Tracheophyta</taxon>
        <taxon>Spermatophyta</taxon>
        <taxon>Magnoliopsida</taxon>
        <taxon>eudicotyledons</taxon>
        <taxon>Gunneridae</taxon>
        <taxon>Pentapetalae</taxon>
        <taxon>rosids</taxon>
        <taxon>fabids</taxon>
        <taxon>Fabales</taxon>
        <taxon>Fabaceae</taxon>
        <taxon>Papilionoideae</taxon>
        <taxon>50 kb inversion clade</taxon>
        <taxon>NPAAA clade</taxon>
        <taxon>indigoferoid/millettioid clade</taxon>
        <taxon>Phaseoleae</taxon>
        <taxon>Clitoria</taxon>
    </lineage>
</organism>
<dbReference type="AlphaFoldDB" id="A0AAN9K5D5"/>
<accession>A0AAN9K5D5</accession>
<gene>
    <name evidence="2" type="ORF">RJT34_07497</name>
</gene>
<dbReference type="InterPro" id="IPR025452">
    <property type="entry name" value="DUF4218"/>
</dbReference>
<dbReference type="Proteomes" id="UP001359559">
    <property type="component" value="Unassembled WGS sequence"/>
</dbReference>
<protein>
    <recommendedName>
        <fullName evidence="1">DUF4218 domain-containing protein</fullName>
    </recommendedName>
</protein>